<evidence type="ECO:0000313" key="10">
    <source>
        <dbReference type="EMBL" id="KAF2721997.1"/>
    </source>
</evidence>
<keyword evidence="11" id="KW-1185">Reference proteome</keyword>
<keyword evidence="5 8" id="KW-0697">Rotamase</keyword>
<feature type="region of interest" description="Disordered" evidence="9">
    <location>
        <begin position="1"/>
        <end position="72"/>
    </location>
</feature>
<evidence type="ECO:0000256" key="2">
    <source>
        <dbReference type="ARBA" id="ARBA00004496"/>
    </source>
</evidence>
<dbReference type="PANTHER" id="PTHR10012:SF5">
    <property type="entry name" value="SERINE_THREONINE-PROTEIN PHOSPHATASE 2A ACTIVATOR 2"/>
    <property type="match status" value="1"/>
</dbReference>
<evidence type="ECO:0000256" key="5">
    <source>
        <dbReference type="ARBA" id="ARBA00023110"/>
    </source>
</evidence>
<dbReference type="GO" id="GO:0008160">
    <property type="term" value="F:protein tyrosine phosphatase activator activity"/>
    <property type="evidence" value="ECO:0007669"/>
    <property type="project" value="TreeGrafter"/>
</dbReference>
<evidence type="ECO:0000313" key="11">
    <source>
        <dbReference type="Proteomes" id="UP000799441"/>
    </source>
</evidence>
<dbReference type="GO" id="GO:0003755">
    <property type="term" value="F:peptidyl-prolyl cis-trans isomerase activity"/>
    <property type="evidence" value="ECO:0007669"/>
    <property type="project" value="UniProtKB-KW"/>
</dbReference>
<evidence type="ECO:0000256" key="8">
    <source>
        <dbReference type="RuleBase" id="RU361210"/>
    </source>
</evidence>
<evidence type="ECO:0000256" key="3">
    <source>
        <dbReference type="ARBA" id="ARBA00011019"/>
    </source>
</evidence>
<dbReference type="GO" id="GO:0005737">
    <property type="term" value="C:cytoplasm"/>
    <property type="evidence" value="ECO:0007669"/>
    <property type="project" value="UniProtKB-SubCell"/>
</dbReference>
<dbReference type="PANTHER" id="PTHR10012">
    <property type="entry name" value="SERINE/THREONINE-PROTEIN PHOSPHATASE 2A REGULATORY SUBUNIT B"/>
    <property type="match status" value="1"/>
</dbReference>
<dbReference type="InterPro" id="IPR004327">
    <property type="entry name" value="Phstyr_phstse_ac"/>
</dbReference>
<dbReference type="InterPro" id="IPR043170">
    <property type="entry name" value="PTPA_C_lid"/>
</dbReference>
<keyword evidence="6 8" id="KW-0413">Isomerase</keyword>
<evidence type="ECO:0000256" key="6">
    <source>
        <dbReference type="ARBA" id="ARBA00023235"/>
    </source>
</evidence>
<comment type="caution">
    <text evidence="10">The sequence shown here is derived from an EMBL/GenBank/DDBJ whole genome shotgun (WGS) entry which is preliminary data.</text>
</comment>
<comment type="function">
    <text evidence="7">PPIases accelerate the folding of proteins. It catalyzes the cis-trans isomerization of proline imidic peptide bonds in oligopeptides. Acts as a regulatory subunit for PP2A-like phosphatases modulating their activity or substrate specificity, probably by inducing a conformational change in the catalytic subunit, a direct target of the PPIase. Can reactivate inactive phosphatase PP2A-phosphatase methylesterase complexes (PP2Ai) in presence of ATP and Mg(2+) by dissociating the inactive form from the complex.</text>
</comment>
<dbReference type="CDD" id="cd04087">
    <property type="entry name" value="PTPA"/>
    <property type="match status" value="1"/>
</dbReference>
<sequence>MPSIHPLPESAVPANPPDLSSKLPKLGAPRRTSAGQPSQRQQENAAPAPVTPMLPAPIFSSNPSSRDFSRGGAHKWLHPRKRILSERSHQLFLNSPTHELVVAFVFMLSDSVRDCKVRDVRGNCAKVHGNEMIEKLENILDEAEELVKANPPDEAGGSRFGNPGFRRFLDGVEGKLKQWHQVLGVSAGEDGTQEQQEASNHSAIECDAWEECAEYLRHSFGNRERIDYGSGHELNFILWLLCLRQVDVIPAKDPASNQNDRELFAALALLVFPRYLRLMRTIQTTYYLEPAGSHGVWGLDDYQFLPFLFGASQLCAPLNTASSNPAKKSHPLTPKSIHNPEYVIDFAPDYLYFDQVSWVNSTKIGVEGLRWHSPMLDDISAAKSWEKIEGGMRKMFLAEVLGKLPVAQHLLFGSILPAVEGMGDDGQGDEVEMARHGHVHDGKGWNDCCGIQVPSMVQHITLAIFVRQHASAILPRSHSKAPVVLYGFLILLVIPTFHTKSSFTIVQSFSVEKPTTIRGEDTNEALRVPHDIPRKPQSLDARQAPAVSEDKFNNYIKRGKTFLAWLCSPDSAPQAITEEPWQTENIDLADQDIKQDSLGSKVHTIDGKLETGKRRKWKHSGLGGEINGKKYPPASAHYDNSFWRRSGIIFAADNRSPKFMAVELQQEGKWNPIQDAIPQVNKWSDVAFVSWKSVCGAYPPPGQPSLSEDAKHRVAECVKG</sequence>
<reference evidence="10" key="1">
    <citation type="journal article" date="2020" name="Stud. Mycol.">
        <title>101 Dothideomycetes genomes: a test case for predicting lifestyles and emergence of pathogens.</title>
        <authorList>
            <person name="Haridas S."/>
            <person name="Albert R."/>
            <person name="Binder M."/>
            <person name="Bloem J."/>
            <person name="Labutti K."/>
            <person name="Salamov A."/>
            <person name="Andreopoulos B."/>
            <person name="Baker S."/>
            <person name="Barry K."/>
            <person name="Bills G."/>
            <person name="Bluhm B."/>
            <person name="Cannon C."/>
            <person name="Castanera R."/>
            <person name="Culley D."/>
            <person name="Daum C."/>
            <person name="Ezra D."/>
            <person name="Gonzalez J."/>
            <person name="Henrissat B."/>
            <person name="Kuo A."/>
            <person name="Liang C."/>
            <person name="Lipzen A."/>
            <person name="Lutzoni F."/>
            <person name="Magnuson J."/>
            <person name="Mondo S."/>
            <person name="Nolan M."/>
            <person name="Ohm R."/>
            <person name="Pangilinan J."/>
            <person name="Park H.-J."/>
            <person name="Ramirez L."/>
            <person name="Alfaro M."/>
            <person name="Sun H."/>
            <person name="Tritt A."/>
            <person name="Yoshinaga Y."/>
            <person name="Zwiers L.-H."/>
            <person name="Turgeon B."/>
            <person name="Goodwin S."/>
            <person name="Spatafora J."/>
            <person name="Crous P."/>
            <person name="Grigoriev I."/>
        </authorList>
    </citation>
    <scope>NUCLEOTIDE SEQUENCE</scope>
    <source>
        <strain evidence="10">CBS 116435</strain>
    </source>
</reference>
<comment type="similarity">
    <text evidence="3 8">Belongs to the PTPA-type PPIase family.</text>
</comment>
<dbReference type="Gene3D" id="1.20.120.1150">
    <property type="match status" value="1"/>
</dbReference>
<comment type="subcellular location">
    <subcellularLocation>
        <location evidence="2 8">Cytoplasm</location>
    </subcellularLocation>
</comment>
<accession>A0A9P4Q7E7</accession>
<name>A0A9P4Q7E7_9PEZI</name>
<dbReference type="FunFam" id="1.20.120.1150:FF:000002">
    <property type="entry name" value="Serine/threonine-protein phosphatase 2A activator"/>
    <property type="match status" value="1"/>
</dbReference>
<dbReference type="GO" id="GO:0005634">
    <property type="term" value="C:nucleus"/>
    <property type="evidence" value="ECO:0007669"/>
    <property type="project" value="TreeGrafter"/>
</dbReference>
<protein>
    <recommendedName>
        <fullName evidence="8">Serine/threonine-protein phosphatase 2A activator</fullName>
        <ecNumber evidence="8">5.2.1.8</ecNumber>
    </recommendedName>
    <alternativeName>
        <fullName evidence="8">Phosphotyrosyl phosphatase activator</fullName>
    </alternativeName>
</protein>
<dbReference type="EMBL" id="MU003786">
    <property type="protein sequence ID" value="KAF2721997.1"/>
    <property type="molecule type" value="Genomic_DNA"/>
</dbReference>
<feature type="compositionally biased region" description="Polar residues" evidence="9">
    <location>
        <begin position="33"/>
        <end position="44"/>
    </location>
</feature>
<dbReference type="SUPFAM" id="SSF140984">
    <property type="entry name" value="PTPA-like"/>
    <property type="match status" value="1"/>
</dbReference>
<dbReference type="InterPro" id="IPR037218">
    <property type="entry name" value="PTPA_sf"/>
</dbReference>
<dbReference type="GO" id="GO:0007052">
    <property type="term" value="P:mitotic spindle organization"/>
    <property type="evidence" value="ECO:0007669"/>
    <property type="project" value="TreeGrafter"/>
</dbReference>
<dbReference type="EC" id="5.2.1.8" evidence="8"/>
<organism evidence="10 11">
    <name type="scientific">Polychaeton citri CBS 116435</name>
    <dbReference type="NCBI Taxonomy" id="1314669"/>
    <lineage>
        <taxon>Eukaryota</taxon>
        <taxon>Fungi</taxon>
        <taxon>Dikarya</taxon>
        <taxon>Ascomycota</taxon>
        <taxon>Pezizomycotina</taxon>
        <taxon>Dothideomycetes</taxon>
        <taxon>Dothideomycetidae</taxon>
        <taxon>Capnodiales</taxon>
        <taxon>Capnodiaceae</taxon>
        <taxon>Polychaeton</taxon>
    </lineage>
</organism>
<proteinExistence type="inferred from homology"/>
<dbReference type="Pfam" id="PF03095">
    <property type="entry name" value="PTPA"/>
    <property type="match status" value="1"/>
</dbReference>
<dbReference type="Proteomes" id="UP000799441">
    <property type="component" value="Unassembled WGS sequence"/>
</dbReference>
<evidence type="ECO:0000256" key="7">
    <source>
        <dbReference type="ARBA" id="ARBA00025287"/>
    </source>
</evidence>
<dbReference type="OrthoDB" id="16120at2759"/>
<evidence type="ECO:0000256" key="9">
    <source>
        <dbReference type="SAM" id="MobiDB-lite"/>
    </source>
</evidence>
<keyword evidence="4 8" id="KW-0963">Cytoplasm</keyword>
<evidence type="ECO:0000256" key="1">
    <source>
        <dbReference type="ARBA" id="ARBA00000971"/>
    </source>
</evidence>
<dbReference type="GO" id="GO:0000159">
    <property type="term" value="C:protein phosphatase type 2A complex"/>
    <property type="evidence" value="ECO:0007669"/>
    <property type="project" value="TreeGrafter"/>
</dbReference>
<comment type="catalytic activity">
    <reaction evidence="1 8">
        <text>[protein]-peptidylproline (omega=180) = [protein]-peptidylproline (omega=0)</text>
        <dbReference type="Rhea" id="RHEA:16237"/>
        <dbReference type="Rhea" id="RHEA-COMP:10747"/>
        <dbReference type="Rhea" id="RHEA-COMP:10748"/>
        <dbReference type="ChEBI" id="CHEBI:83833"/>
        <dbReference type="ChEBI" id="CHEBI:83834"/>
        <dbReference type="EC" id="5.2.1.8"/>
    </reaction>
</comment>
<gene>
    <name evidence="10" type="ORF">K431DRAFT_312172</name>
</gene>
<evidence type="ECO:0000256" key="4">
    <source>
        <dbReference type="ARBA" id="ARBA00022490"/>
    </source>
</evidence>
<dbReference type="AlphaFoldDB" id="A0A9P4Q7E7"/>